<proteinExistence type="predicted"/>
<dbReference type="AlphaFoldDB" id="A0AAV4XBE5"/>
<protein>
    <submittedName>
        <fullName evidence="1">Uncharacterized protein</fullName>
    </submittedName>
</protein>
<sequence>MIFLQVKFNEDVKAALDASLMVLNNIFVHSLTLFHEIWPSKFVLNGLVIKWVLVPGYVIQNMDASRNGQLWATSGYRNEVMFTWLVFSLLGYKDLIGLSI</sequence>
<comment type="caution">
    <text evidence="1">The sequence shown here is derived from an EMBL/GenBank/DDBJ whole genome shotgun (WGS) entry which is preliminary data.</text>
</comment>
<keyword evidence="2" id="KW-1185">Reference proteome</keyword>
<name>A0AAV4XBE5_CAEEX</name>
<evidence type="ECO:0000313" key="1">
    <source>
        <dbReference type="EMBL" id="GIY92472.1"/>
    </source>
</evidence>
<organism evidence="1 2">
    <name type="scientific">Caerostris extrusa</name>
    <name type="common">Bark spider</name>
    <name type="synonym">Caerostris bankana</name>
    <dbReference type="NCBI Taxonomy" id="172846"/>
    <lineage>
        <taxon>Eukaryota</taxon>
        <taxon>Metazoa</taxon>
        <taxon>Ecdysozoa</taxon>
        <taxon>Arthropoda</taxon>
        <taxon>Chelicerata</taxon>
        <taxon>Arachnida</taxon>
        <taxon>Araneae</taxon>
        <taxon>Araneomorphae</taxon>
        <taxon>Entelegynae</taxon>
        <taxon>Araneoidea</taxon>
        <taxon>Araneidae</taxon>
        <taxon>Caerostris</taxon>
    </lineage>
</organism>
<reference evidence="1 2" key="1">
    <citation type="submission" date="2021-06" db="EMBL/GenBank/DDBJ databases">
        <title>Caerostris extrusa draft genome.</title>
        <authorList>
            <person name="Kono N."/>
            <person name="Arakawa K."/>
        </authorList>
    </citation>
    <scope>NUCLEOTIDE SEQUENCE [LARGE SCALE GENOMIC DNA]</scope>
</reference>
<dbReference type="Proteomes" id="UP001054945">
    <property type="component" value="Unassembled WGS sequence"/>
</dbReference>
<gene>
    <name evidence="1" type="ORF">CEXT_780811</name>
</gene>
<evidence type="ECO:0000313" key="2">
    <source>
        <dbReference type="Proteomes" id="UP001054945"/>
    </source>
</evidence>
<accession>A0AAV4XBE5</accession>
<dbReference type="EMBL" id="BPLR01017540">
    <property type="protein sequence ID" value="GIY92472.1"/>
    <property type="molecule type" value="Genomic_DNA"/>
</dbReference>